<evidence type="ECO:0000256" key="1">
    <source>
        <dbReference type="SAM" id="MobiDB-lite"/>
    </source>
</evidence>
<gene>
    <name evidence="2" type="ORF">KY290_017565</name>
</gene>
<sequence length="109" mass="11987">MLRTPRAHPGPRCVVPLTLPPPWPRGAVPRDPPPRPWGAVPRACPHSDSRRRVPRPPKRSPPTARLLTRPRGVKPSPPPGLEALCPEAPPTPDSRRRTPRPSHPGLKVL</sequence>
<comment type="caution">
    <text evidence="2">The sequence shown here is derived from an EMBL/GenBank/DDBJ whole genome shotgun (WGS) entry which is preliminary data.</text>
</comment>
<name>A0ABQ7VBM8_SOLTU</name>
<evidence type="ECO:0000313" key="3">
    <source>
        <dbReference type="Proteomes" id="UP000826656"/>
    </source>
</evidence>
<proteinExistence type="predicted"/>
<feature type="compositionally biased region" description="Pro residues" evidence="1">
    <location>
        <begin position="18"/>
        <end position="36"/>
    </location>
</feature>
<evidence type="ECO:0000313" key="2">
    <source>
        <dbReference type="EMBL" id="KAH0761492.1"/>
    </source>
</evidence>
<reference evidence="2 3" key="1">
    <citation type="journal article" date="2021" name="bioRxiv">
        <title>Chromosome-scale and haplotype-resolved genome assembly of a tetraploid potato cultivar.</title>
        <authorList>
            <person name="Sun H."/>
            <person name="Jiao W.-B."/>
            <person name="Krause K."/>
            <person name="Campoy J.A."/>
            <person name="Goel M."/>
            <person name="Folz-Donahue K."/>
            <person name="Kukat C."/>
            <person name="Huettel B."/>
            <person name="Schneeberger K."/>
        </authorList>
    </citation>
    <scope>NUCLEOTIDE SEQUENCE [LARGE SCALE GENOMIC DNA]</scope>
    <source>
        <strain evidence="2">SolTubOtavaFocal</strain>
        <tissue evidence="2">Leaves</tissue>
    </source>
</reference>
<organism evidence="2 3">
    <name type="scientific">Solanum tuberosum</name>
    <name type="common">Potato</name>
    <dbReference type="NCBI Taxonomy" id="4113"/>
    <lineage>
        <taxon>Eukaryota</taxon>
        <taxon>Viridiplantae</taxon>
        <taxon>Streptophyta</taxon>
        <taxon>Embryophyta</taxon>
        <taxon>Tracheophyta</taxon>
        <taxon>Spermatophyta</taxon>
        <taxon>Magnoliopsida</taxon>
        <taxon>eudicotyledons</taxon>
        <taxon>Gunneridae</taxon>
        <taxon>Pentapetalae</taxon>
        <taxon>asterids</taxon>
        <taxon>lamiids</taxon>
        <taxon>Solanales</taxon>
        <taxon>Solanaceae</taxon>
        <taxon>Solanoideae</taxon>
        <taxon>Solaneae</taxon>
        <taxon>Solanum</taxon>
    </lineage>
</organism>
<keyword evidence="3" id="KW-1185">Reference proteome</keyword>
<dbReference type="Proteomes" id="UP000826656">
    <property type="component" value="Unassembled WGS sequence"/>
</dbReference>
<dbReference type="EMBL" id="JAIVGD010000013">
    <property type="protein sequence ID" value="KAH0761492.1"/>
    <property type="molecule type" value="Genomic_DNA"/>
</dbReference>
<accession>A0ABQ7VBM8</accession>
<protein>
    <submittedName>
        <fullName evidence="2">Uncharacterized protein</fullName>
    </submittedName>
</protein>
<feature type="region of interest" description="Disordered" evidence="1">
    <location>
        <begin position="1"/>
        <end position="109"/>
    </location>
</feature>